<keyword evidence="3" id="KW-0808">Transferase</keyword>
<dbReference type="InterPro" id="IPR001296">
    <property type="entry name" value="Glyco_trans_1"/>
</dbReference>
<name>A0A833JCP9_9BACT</name>
<dbReference type="RefSeq" id="WP_152212780.1">
    <property type="nucleotide sequence ID" value="NZ_WFLN01000006.1"/>
</dbReference>
<proteinExistence type="predicted"/>
<gene>
    <name evidence="3" type="ORF">GCL57_07720</name>
</gene>
<dbReference type="Pfam" id="PF00534">
    <property type="entry name" value="Glycos_transf_1"/>
    <property type="match status" value="1"/>
</dbReference>
<dbReference type="SUPFAM" id="SSF53756">
    <property type="entry name" value="UDP-Glycosyltransferase/glycogen phosphorylase"/>
    <property type="match status" value="1"/>
</dbReference>
<feature type="domain" description="Glycosyl transferase family 1" evidence="1">
    <location>
        <begin position="192"/>
        <end position="348"/>
    </location>
</feature>
<dbReference type="Proteomes" id="UP000442694">
    <property type="component" value="Unassembled WGS sequence"/>
</dbReference>
<accession>A0A833JCP9</accession>
<organism evidence="3 4">
    <name type="scientific">Fluviispira multicolorata</name>
    <dbReference type="NCBI Taxonomy" id="2654512"/>
    <lineage>
        <taxon>Bacteria</taxon>
        <taxon>Pseudomonadati</taxon>
        <taxon>Bdellovibrionota</taxon>
        <taxon>Oligoflexia</taxon>
        <taxon>Silvanigrellales</taxon>
        <taxon>Silvanigrellaceae</taxon>
        <taxon>Fluviispira</taxon>
    </lineage>
</organism>
<dbReference type="Pfam" id="PF13439">
    <property type="entry name" value="Glyco_transf_4"/>
    <property type="match status" value="1"/>
</dbReference>
<evidence type="ECO:0000313" key="3">
    <source>
        <dbReference type="EMBL" id="KAB8030853.1"/>
    </source>
</evidence>
<dbReference type="AlphaFoldDB" id="A0A833JCP9"/>
<dbReference type="CDD" id="cd03811">
    <property type="entry name" value="GT4_GT28_WabH-like"/>
    <property type="match status" value="1"/>
</dbReference>
<dbReference type="InterPro" id="IPR028098">
    <property type="entry name" value="Glyco_trans_4-like_N"/>
</dbReference>
<dbReference type="PANTHER" id="PTHR12526">
    <property type="entry name" value="GLYCOSYLTRANSFERASE"/>
    <property type="match status" value="1"/>
</dbReference>
<evidence type="ECO:0000259" key="2">
    <source>
        <dbReference type="Pfam" id="PF13439"/>
    </source>
</evidence>
<dbReference type="Gene3D" id="3.40.50.2000">
    <property type="entry name" value="Glycogen Phosphorylase B"/>
    <property type="match status" value="2"/>
</dbReference>
<sequence length="377" mass="44376">MSFQKSNKIKLFFIIMDLRIGGAERALLNLIRKLDKNKYEITLFLIRNNIQYNTEISKDFKIITGVEGKGSLYKNFHFLIFKLLKSAFKSDIIIGSLEYWPTFFSVLIAKILRKKTIAWIHTNLVKHLEKQRFYIKYFSKLCYKYTDCTILVSQNSLDSFEKNFVSNKRQLIYNIIDFNLIQSMSDLPLDNSKYRDNNYIIGIGRLEYPKDFETLIRAYANLYSEKICKEKFLIFGDGQDYDKLEKLICELGLLNQVFLMGFDSNVFRYLKHAKLFVMASYFEGLPLVLAEAMFLKVPIMAAYKTKNSPFSEILLNGKCGIVLEEYDEKSLTKKLEEAINLSNMERESYIESGLIRIHEFKEEFILAKWEKIFQELN</sequence>
<dbReference type="GO" id="GO:0016757">
    <property type="term" value="F:glycosyltransferase activity"/>
    <property type="evidence" value="ECO:0007669"/>
    <property type="project" value="InterPro"/>
</dbReference>
<protein>
    <submittedName>
        <fullName evidence="3">Glycosyltransferase</fullName>
    </submittedName>
</protein>
<evidence type="ECO:0000313" key="4">
    <source>
        <dbReference type="Proteomes" id="UP000442694"/>
    </source>
</evidence>
<keyword evidence="4" id="KW-1185">Reference proteome</keyword>
<dbReference type="EMBL" id="WFLN01000006">
    <property type="protein sequence ID" value="KAB8030853.1"/>
    <property type="molecule type" value="Genomic_DNA"/>
</dbReference>
<feature type="domain" description="Glycosyltransferase subfamily 4-like N-terminal" evidence="2">
    <location>
        <begin position="20"/>
        <end position="178"/>
    </location>
</feature>
<evidence type="ECO:0000259" key="1">
    <source>
        <dbReference type="Pfam" id="PF00534"/>
    </source>
</evidence>
<comment type="caution">
    <text evidence="3">The sequence shown here is derived from an EMBL/GenBank/DDBJ whole genome shotgun (WGS) entry which is preliminary data.</text>
</comment>
<reference evidence="3 4" key="1">
    <citation type="submission" date="2019-10" db="EMBL/GenBank/DDBJ databases">
        <title>New genus of Silvanigrellaceae.</title>
        <authorList>
            <person name="Pitt A."/>
            <person name="Hahn M.W."/>
        </authorList>
    </citation>
    <scope>NUCLEOTIDE SEQUENCE [LARGE SCALE GENOMIC DNA]</scope>
    <source>
        <strain evidence="3 4">33A1-SZDP</strain>
    </source>
</reference>
<dbReference type="PANTHER" id="PTHR12526:SF630">
    <property type="entry name" value="GLYCOSYLTRANSFERASE"/>
    <property type="match status" value="1"/>
</dbReference>